<dbReference type="Proteomes" id="UP000236755">
    <property type="component" value="Unassembled WGS sequence"/>
</dbReference>
<feature type="domain" description="DUF1508" evidence="3">
    <location>
        <begin position="459"/>
        <end position="504"/>
    </location>
</feature>
<dbReference type="InterPro" id="IPR036913">
    <property type="entry name" value="YegP-like_sf"/>
</dbReference>
<dbReference type="SUPFAM" id="SSF160113">
    <property type="entry name" value="YegP-like"/>
    <property type="match status" value="5"/>
</dbReference>
<dbReference type="Pfam" id="PF07411">
    <property type="entry name" value="DUF1508"/>
    <property type="match status" value="5"/>
</dbReference>
<dbReference type="Pfam" id="PF23600">
    <property type="entry name" value="CdpA_N"/>
    <property type="match status" value="1"/>
</dbReference>
<accession>A0A1H3XF50</accession>
<feature type="transmembrane region" description="Helical" evidence="2">
    <location>
        <begin position="28"/>
        <end position="46"/>
    </location>
</feature>
<dbReference type="RefSeq" id="WP_092633458.1">
    <property type="nucleotide sequence ID" value="NZ_FNQT01000001.1"/>
</dbReference>
<evidence type="ECO:0000259" key="4">
    <source>
        <dbReference type="Pfam" id="PF23600"/>
    </source>
</evidence>
<feature type="domain" description="DUF1508" evidence="3">
    <location>
        <begin position="290"/>
        <end position="328"/>
    </location>
</feature>
<organism evidence="5 6">
    <name type="scientific">Haloplanus vescus</name>
    <dbReference type="NCBI Taxonomy" id="555874"/>
    <lineage>
        <taxon>Archaea</taxon>
        <taxon>Methanobacteriati</taxon>
        <taxon>Methanobacteriota</taxon>
        <taxon>Stenosarchaea group</taxon>
        <taxon>Halobacteria</taxon>
        <taxon>Halobacteriales</taxon>
        <taxon>Haloferacaceae</taxon>
        <taxon>Haloplanus</taxon>
    </lineage>
</organism>
<name>A0A1H3XF50_9EURY</name>
<dbReference type="AlphaFoldDB" id="A0A1H3XF50"/>
<keyword evidence="2" id="KW-1133">Transmembrane helix</keyword>
<dbReference type="Gene3D" id="3.30.160.160">
    <property type="entry name" value="YegP-like"/>
    <property type="match status" value="4"/>
</dbReference>
<feature type="domain" description="DUF1508" evidence="3">
    <location>
        <begin position="400"/>
        <end position="447"/>
    </location>
</feature>
<reference evidence="5 6" key="1">
    <citation type="submission" date="2016-10" db="EMBL/GenBank/DDBJ databases">
        <authorList>
            <person name="de Groot N.N."/>
        </authorList>
    </citation>
    <scope>NUCLEOTIDE SEQUENCE [LARGE SCALE GENOMIC DNA]</scope>
    <source>
        <strain evidence="5 6">CGMCC 1.8712</strain>
    </source>
</reference>
<evidence type="ECO:0000259" key="3">
    <source>
        <dbReference type="Pfam" id="PF07411"/>
    </source>
</evidence>
<dbReference type="EMBL" id="FNQT01000001">
    <property type="protein sequence ID" value="SDZ97963.1"/>
    <property type="molecule type" value="Genomic_DNA"/>
</dbReference>
<dbReference type="InterPro" id="IPR010879">
    <property type="entry name" value="DUF1508"/>
</dbReference>
<protein>
    <submittedName>
        <fullName evidence="5">Uncharacterized conserved protein YegP, UPF0339 family</fullName>
    </submittedName>
</protein>
<dbReference type="PANTHER" id="PTHR40606:SF1">
    <property type="entry name" value="UPF0339 PROTEIN YEGP"/>
    <property type="match status" value="1"/>
</dbReference>
<feature type="domain" description="DUF1508" evidence="3">
    <location>
        <begin position="211"/>
        <end position="259"/>
    </location>
</feature>
<feature type="transmembrane region" description="Helical" evidence="2">
    <location>
        <begin position="117"/>
        <end position="139"/>
    </location>
</feature>
<dbReference type="InterPro" id="IPR055563">
    <property type="entry name" value="CdpA_N"/>
</dbReference>
<feature type="transmembrane region" description="Helical" evidence="2">
    <location>
        <begin position="58"/>
        <end position="79"/>
    </location>
</feature>
<keyword evidence="2" id="KW-0472">Membrane</keyword>
<dbReference type="PANTHER" id="PTHR40606">
    <property type="match status" value="1"/>
</dbReference>
<keyword evidence="2" id="KW-0812">Transmembrane</keyword>
<feature type="region of interest" description="Disordered" evidence="1">
    <location>
        <begin position="150"/>
        <end position="171"/>
    </location>
</feature>
<evidence type="ECO:0000313" key="6">
    <source>
        <dbReference type="Proteomes" id="UP000236755"/>
    </source>
</evidence>
<feature type="domain" description="Cell division protein A N-terminal" evidence="4">
    <location>
        <begin position="6"/>
        <end position="143"/>
    </location>
</feature>
<evidence type="ECO:0000256" key="1">
    <source>
        <dbReference type="SAM" id="MobiDB-lite"/>
    </source>
</evidence>
<dbReference type="Gene3D" id="2.30.29.80">
    <property type="match status" value="1"/>
</dbReference>
<evidence type="ECO:0000313" key="5">
    <source>
        <dbReference type="EMBL" id="SDZ97963.1"/>
    </source>
</evidence>
<feature type="domain" description="DUF1508" evidence="3">
    <location>
        <begin position="349"/>
        <end position="384"/>
    </location>
</feature>
<dbReference type="InterPro" id="IPR051141">
    <property type="entry name" value="UPF0339_domain"/>
</dbReference>
<gene>
    <name evidence="5" type="ORF">SAMN04488065_1528</name>
</gene>
<dbReference type="OrthoDB" id="308260at2157"/>
<sequence length="506" mass="55483">MSSNTNQLTAWYREHIGRPTNGGEVTGYWIFVVGVVAGTLGIFLSLGAAPASAGRQMAILLGAGGLVLILAGPIIRLPLRRAATLLTYLGVAISALALVWFLVAFPDNWSRATGNRSIIGLYGFGVLIIAIAGIVVPILTQSADAEADERAAEAAERAERERERAATEERHASELETVRAALANAKADEADLAAELRGLHESQGRFELYEDKGGEYRWRLRHRNGNAIASSGEGYTRRHNAHKGMQSVRRNALGATVVDLDAEADIPAEDDEFEPVEEHESNATVEVYEDQGGEYRWRLVHDNGNLLADSGEGYSTKSNARRALRSVQLTVGPADYLWFDPAGFETYRDKGGEYRWRLVARNGQIIATSGEGFATHGNARRAVRGLRDGLDDFESEVYEDARDEYRWRLRASNGELVAGSGEGYTRQDDAEDALERVNELVPEADTLEIGLAAFEIFEDEAGEHRWRLRHRNGNILADSGEGYTDRSSVRDAIESVKRNAPNAAAE</sequence>
<keyword evidence="6" id="KW-1185">Reference proteome</keyword>
<proteinExistence type="predicted"/>
<dbReference type="STRING" id="555874.SAMN04488065_1528"/>
<evidence type="ECO:0000256" key="2">
    <source>
        <dbReference type="SAM" id="Phobius"/>
    </source>
</evidence>
<feature type="transmembrane region" description="Helical" evidence="2">
    <location>
        <begin position="85"/>
        <end position="105"/>
    </location>
</feature>